<keyword evidence="1" id="KW-0547">Nucleotide-binding</keyword>
<evidence type="ECO:0000313" key="3">
    <source>
        <dbReference type="EMBL" id="WOG99967.1"/>
    </source>
</evidence>
<evidence type="ECO:0000259" key="2">
    <source>
        <dbReference type="Pfam" id="PF05970"/>
    </source>
</evidence>
<dbReference type="GO" id="GO:0016787">
    <property type="term" value="F:hydrolase activity"/>
    <property type="evidence" value="ECO:0007669"/>
    <property type="project" value="UniProtKB-KW"/>
</dbReference>
<evidence type="ECO:0000313" key="4">
    <source>
        <dbReference type="Proteomes" id="UP000077755"/>
    </source>
</evidence>
<accession>A0AAF0X254</accession>
<dbReference type="GO" id="GO:0005524">
    <property type="term" value="F:ATP binding"/>
    <property type="evidence" value="ECO:0007669"/>
    <property type="project" value="UniProtKB-KW"/>
</dbReference>
<keyword evidence="1" id="KW-0233">DNA recombination</keyword>
<dbReference type="InterPro" id="IPR010285">
    <property type="entry name" value="DNA_helicase_pif1-like_DEAD"/>
</dbReference>
<dbReference type="EMBL" id="CP093347">
    <property type="protein sequence ID" value="WOG99967.1"/>
    <property type="molecule type" value="Genomic_DNA"/>
</dbReference>
<dbReference type="InterPro" id="IPR027417">
    <property type="entry name" value="P-loop_NTPase"/>
</dbReference>
<evidence type="ECO:0000256" key="1">
    <source>
        <dbReference type="RuleBase" id="RU363044"/>
    </source>
</evidence>
<name>A0AAF0X254_DAUCS</name>
<dbReference type="CDD" id="cd18809">
    <property type="entry name" value="SF1_C_RecD"/>
    <property type="match status" value="1"/>
</dbReference>
<protein>
    <recommendedName>
        <fullName evidence="1">ATP-dependent DNA helicase</fullName>
        <ecNumber evidence="1">5.6.2.3</ecNumber>
    </recommendedName>
</protein>
<keyword evidence="1" id="KW-0378">Hydrolase</keyword>
<keyword evidence="1" id="KW-0347">Helicase</keyword>
<dbReference type="Pfam" id="PF05970">
    <property type="entry name" value="PIF1"/>
    <property type="match status" value="1"/>
</dbReference>
<gene>
    <name evidence="3" type="ORF">DCAR_0519323</name>
</gene>
<sequence>MKSISFSIATYRYMSTKTVNLKVKLPGRKRFKWTDEQKQVLDSVSKGQSVFISGSAGTGKTVLLEQIIKQLKKIHGRSRVAVTGSTGVAACAIRGQTLHSFAGVGLGEGDSRILIDTVVGDRCAYRRWNKVRALVIDEISMIDANFFDKLEFVAKSVRDESKMWGGIQVVVSGDFCQLPPVNSKCLDMGEYAFEAECWDQSFDVQFELTTVFRQADAQLIKLLQSIRKGEIDQDDLQLLEKVSVRTEPDPSIPRFFPRNDDVCKVNRNRLESLGKEIYVFLALDEGADKWKRQLKNVIALDELEICIGARVMLNKNLDPRRKFVNGATGTVVGFKHNVPSFQDICKCHILPIVEFDSVPGHWIVEPEEWVVMNGEVAVAKRKQIPLMLAWALSIHKCQGMTLDRIHTDLSRAFGYGMVYVALSRVRSLDGLHISGFCPSKIKAHPKVLQFYKRFKKDEDGNLRLERDVASKACSKEVILLDYKSI</sequence>
<dbReference type="Proteomes" id="UP000077755">
    <property type="component" value="Chromosome 5"/>
</dbReference>
<dbReference type="SUPFAM" id="SSF52540">
    <property type="entry name" value="P-loop containing nucleoside triphosphate hydrolases"/>
    <property type="match status" value="2"/>
</dbReference>
<dbReference type="CDD" id="cd18037">
    <property type="entry name" value="DEXSc_Pif1_like"/>
    <property type="match status" value="1"/>
</dbReference>
<keyword evidence="1" id="KW-0234">DNA repair</keyword>
<dbReference type="PANTHER" id="PTHR47642:SF5">
    <property type="entry name" value="ATP-DEPENDENT DNA HELICASE"/>
    <property type="match status" value="1"/>
</dbReference>
<comment type="similarity">
    <text evidence="1">Belongs to the helicase family.</text>
</comment>
<dbReference type="Gene3D" id="3.40.50.300">
    <property type="entry name" value="P-loop containing nucleotide triphosphate hydrolases"/>
    <property type="match status" value="1"/>
</dbReference>
<dbReference type="PANTHER" id="PTHR47642">
    <property type="entry name" value="ATP-DEPENDENT DNA HELICASE"/>
    <property type="match status" value="1"/>
</dbReference>
<dbReference type="InterPro" id="IPR051055">
    <property type="entry name" value="PIF1_helicase"/>
</dbReference>
<keyword evidence="4" id="KW-1185">Reference proteome</keyword>
<comment type="cofactor">
    <cofactor evidence="1">
        <name>Mg(2+)</name>
        <dbReference type="ChEBI" id="CHEBI:18420"/>
    </cofactor>
</comment>
<dbReference type="AlphaFoldDB" id="A0AAF0X254"/>
<keyword evidence="1" id="KW-0227">DNA damage</keyword>
<dbReference type="GO" id="GO:0006281">
    <property type="term" value="P:DNA repair"/>
    <property type="evidence" value="ECO:0007669"/>
    <property type="project" value="UniProtKB-KW"/>
</dbReference>
<reference evidence="3" key="1">
    <citation type="journal article" date="2016" name="Nat. Genet.">
        <title>A high-quality carrot genome assembly provides new insights into carotenoid accumulation and asterid genome evolution.</title>
        <authorList>
            <person name="Iorizzo M."/>
            <person name="Ellison S."/>
            <person name="Senalik D."/>
            <person name="Zeng P."/>
            <person name="Satapoomin P."/>
            <person name="Huang J."/>
            <person name="Bowman M."/>
            <person name="Iovene M."/>
            <person name="Sanseverino W."/>
            <person name="Cavagnaro P."/>
            <person name="Yildiz M."/>
            <person name="Macko-Podgorni A."/>
            <person name="Moranska E."/>
            <person name="Grzebelus E."/>
            <person name="Grzebelus D."/>
            <person name="Ashrafi H."/>
            <person name="Zheng Z."/>
            <person name="Cheng S."/>
            <person name="Spooner D."/>
            <person name="Van Deynze A."/>
            <person name="Simon P."/>
        </authorList>
    </citation>
    <scope>NUCLEOTIDE SEQUENCE</scope>
    <source>
        <tissue evidence="3">Leaf</tissue>
    </source>
</reference>
<keyword evidence="1" id="KW-0067">ATP-binding</keyword>
<feature type="domain" description="DNA helicase Pif1-like DEAD-box helicase" evidence="2">
    <location>
        <begin position="34"/>
        <end position="234"/>
    </location>
</feature>
<dbReference type="GO" id="GO:0043139">
    <property type="term" value="F:5'-3' DNA helicase activity"/>
    <property type="evidence" value="ECO:0007669"/>
    <property type="project" value="UniProtKB-EC"/>
</dbReference>
<proteinExistence type="inferred from homology"/>
<dbReference type="GO" id="GO:0006310">
    <property type="term" value="P:DNA recombination"/>
    <property type="evidence" value="ECO:0007669"/>
    <property type="project" value="UniProtKB-KW"/>
</dbReference>
<dbReference type="EC" id="5.6.2.3" evidence="1"/>
<comment type="catalytic activity">
    <reaction evidence="1">
        <text>ATP + H2O = ADP + phosphate + H(+)</text>
        <dbReference type="Rhea" id="RHEA:13065"/>
        <dbReference type="ChEBI" id="CHEBI:15377"/>
        <dbReference type="ChEBI" id="CHEBI:15378"/>
        <dbReference type="ChEBI" id="CHEBI:30616"/>
        <dbReference type="ChEBI" id="CHEBI:43474"/>
        <dbReference type="ChEBI" id="CHEBI:456216"/>
        <dbReference type="EC" id="5.6.2.3"/>
    </reaction>
</comment>
<reference evidence="3" key="2">
    <citation type="submission" date="2022-03" db="EMBL/GenBank/DDBJ databases">
        <title>Draft title - Genomic analysis of global carrot germplasm unveils the trajectory of domestication and the origin of high carotenoid orange carrot.</title>
        <authorList>
            <person name="Iorizzo M."/>
            <person name="Ellison S."/>
            <person name="Senalik D."/>
            <person name="Macko-Podgorni A."/>
            <person name="Grzebelus D."/>
            <person name="Bostan H."/>
            <person name="Rolling W."/>
            <person name="Curaba J."/>
            <person name="Simon P."/>
        </authorList>
    </citation>
    <scope>NUCLEOTIDE SEQUENCE</scope>
    <source>
        <tissue evidence="3">Leaf</tissue>
    </source>
</reference>
<dbReference type="GO" id="GO:0000723">
    <property type="term" value="P:telomere maintenance"/>
    <property type="evidence" value="ECO:0007669"/>
    <property type="project" value="InterPro"/>
</dbReference>
<organism evidence="3 4">
    <name type="scientific">Daucus carota subsp. sativus</name>
    <name type="common">Carrot</name>
    <dbReference type="NCBI Taxonomy" id="79200"/>
    <lineage>
        <taxon>Eukaryota</taxon>
        <taxon>Viridiplantae</taxon>
        <taxon>Streptophyta</taxon>
        <taxon>Embryophyta</taxon>
        <taxon>Tracheophyta</taxon>
        <taxon>Spermatophyta</taxon>
        <taxon>Magnoliopsida</taxon>
        <taxon>eudicotyledons</taxon>
        <taxon>Gunneridae</taxon>
        <taxon>Pentapetalae</taxon>
        <taxon>asterids</taxon>
        <taxon>campanulids</taxon>
        <taxon>Apiales</taxon>
        <taxon>Apiaceae</taxon>
        <taxon>Apioideae</taxon>
        <taxon>Scandiceae</taxon>
        <taxon>Daucinae</taxon>
        <taxon>Daucus</taxon>
        <taxon>Daucus sect. Daucus</taxon>
    </lineage>
</organism>